<organism evidence="9 10">
    <name type="scientific">Ostreobium quekettii</name>
    <dbReference type="NCBI Taxonomy" id="121088"/>
    <lineage>
        <taxon>Eukaryota</taxon>
        <taxon>Viridiplantae</taxon>
        <taxon>Chlorophyta</taxon>
        <taxon>core chlorophytes</taxon>
        <taxon>Ulvophyceae</taxon>
        <taxon>TCBD clade</taxon>
        <taxon>Bryopsidales</taxon>
        <taxon>Ostreobineae</taxon>
        <taxon>Ostreobiaceae</taxon>
        <taxon>Ostreobium</taxon>
    </lineage>
</organism>
<evidence type="ECO:0000256" key="5">
    <source>
        <dbReference type="ARBA" id="ARBA00023315"/>
    </source>
</evidence>
<gene>
    <name evidence="9" type="ORF">OSTQU699_LOCUS4944</name>
</gene>
<dbReference type="EC" id="2.3.1.1" evidence="3"/>
<dbReference type="Gene3D" id="3.40.630.30">
    <property type="match status" value="1"/>
</dbReference>
<keyword evidence="4" id="KW-0808">Transferase</keyword>
<dbReference type="Pfam" id="PF00583">
    <property type="entry name" value="Acetyltransf_1"/>
    <property type="match status" value="1"/>
</dbReference>
<dbReference type="EMBL" id="CAJHUC010001065">
    <property type="protein sequence ID" value="CAD7699585.1"/>
    <property type="molecule type" value="Genomic_DNA"/>
</dbReference>
<dbReference type="SUPFAM" id="SSF53633">
    <property type="entry name" value="Carbamate kinase-like"/>
    <property type="match status" value="1"/>
</dbReference>
<dbReference type="HAMAP" id="MF_01105">
    <property type="entry name" value="N_acetyl_glu_synth"/>
    <property type="match status" value="1"/>
</dbReference>
<dbReference type="CDD" id="cd04301">
    <property type="entry name" value="NAT_SF"/>
    <property type="match status" value="1"/>
</dbReference>
<evidence type="ECO:0000313" key="9">
    <source>
        <dbReference type="EMBL" id="CAD7699585.1"/>
    </source>
</evidence>
<evidence type="ECO:0000256" key="1">
    <source>
        <dbReference type="ARBA" id="ARBA00004925"/>
    </source>
</evidence>
<evidence type="ECO:0000259" key="8">
    <source>
        <dbReference type="PROSITE" id="PS51186"/>
    </source>
</evidence>
<reference evidence="9" key="1">
    <citation type="submission" date="2020-12" db="EMBL/GenBank/DDBJ databases">
        <authorList>
            <person name="Iha C."/>
        </authorList>
    </citation>
    <scope>NUCLEOTIDE SEQUENCE</scope>
</reference>
<comment type="similarity">
    <text evidence="2">Belongs to the acetyltransferase family. ArgA subfamily.</text>
</comment>
<comment type="pathway">
    <text evidence="1">Amino-acid biosynthesis; L-arginine biosynthesis; N(2)-acetyl-L-ornithine from L-glutamate: step 1/4.</text>
</comment>
<dbReference type="InterPro" id="IPR001048">
    <property type="entry name" value="Asp/Glu/Uridylate_kinase"/>
</dbReference>
<sequence>MPEAPPLAAIGFGGSVPCGRPGRRARRAGKGPGGKVRRPLVRERIAGSGGGAIGGRNGELSREDYGRFVQHFRQASPYIIGHHGSTFVVVIPGEVVEESELLERLLEDLALLHALGVRLVVVVGTQCLTDKTLRARGLPPRYANGLRITDAEALQAAVEAAGRTRAKVEGYLSKTASVPMMRRHTKGDGEVHPPGLRVVGGNYVTAKRLGIVDGVDFEFTGEVRSVLCSDIKQQLDSRNIVLLTSIGYSPSGQVLNCNVYDVGLHSAVGLDADKICCVHLGDIDKLNLRPWVPLSDAYEFIDGKPEAAGEGSGGLQGVSRSNGRCQRINAYLEKPVNPELPRSVLACILACHEGVNRSHLVDAKVDGGLLLELYTRDGLGTMISTDFYQGIRQARAGDLPLIHELLRPLQAAGVILQRSFEQLAAEASSFRVFEQEGRILACACASDLGFSSDGVQVVELGAFCVHPANRSQGLGDSLLDYIEQEIRDTKRRRLVLLTTRTADWFVQRGFLWVGPAHASDLLPVKRRCMVAPSRNSQLYVKDILPISPSEAPAGKRVGF</sequence>
<dbReference type="GO" id="GO:0004042">
    <property type="term" value="F:L-glutamate N-acetyltransferase activity"/>
    <property type="evidence" value="ECO:0007669"/>
    <property type="project" value="InterPro"/>
</dbReference>
<protein>
    <recommendedName>
        <fullName evidence="3">amino-acid N-acetyltransferase</fullName>
        <ecNumber evidence="3">2.3.1.1</ecNumber>
    </recommendedName>
</protein>
<dbReference type="PANTHER" id="PTHR30602">
    <property type="entry name" value="AMINO-ACID ACETYLTRANSFERASE"/>
    <property type="match status" value="1"/>
</dbReference>
<feature type="region of interest" description="Disordered" evidence="7">
    <location>
        <begin position="18"/>
        <end position="38"/>
    </location>
</feature>
<dbReference type="PIRSF" id="PIRSF000423">
    <property type="entry name" value="ArgA"/>
    <property type="match status" value="1"/>
</dbReference>
<dbReference type="PANTHER" id="PTHR30602:SF12">
    <property type="entry name" value="AMINO-ACID ACETYLTRANSFERASE NAGS1, CHLOROPLASTIC-RELATED"/>
    <property type="match status" value="1"/>
</dbReference>
<accession>A0A8S1IXA2</accession>
<evidence type="ECO:0000313" key="10">
    <source>
        <dbReference type="Proteomes" id="UP000708148"/>
    </source>
</evidence>
<evidence type="ECO:0000256" key="3">
    <source>
        <dbReference type="ARBA" id="ARBA00012697"/>
    </source>
</evidence>
<dbReference type="PROSITE" id="PS51186">
    <property type="entry name" value="GNAT"/>
    <property type="match status" value="1"/>
</dbReference>
<dbReference type="AlphaFoldDB" id="A0A8S1IXA2"/>
<dbReference type="Gene3D" id="3.40.1160.10">
    <property type="entry name" value="Acetylglutamate kinase-like"/>
    <property type="match status" value="1"/>
</dbReference>
<name>A0A8S1IXA2_9CHLO</name>
<proteinExistence type="inferred from homology"/>
<evidence type="ECO:0000256" key="6">
    <source>
        <dbReference type="ARBA" id="ARBA00048372"/>
    </source>
</evidence>
<dbReference type="InterPro" id="IPR000182">
    <property type="entry name" value="GNAT_dom"/>
</dbReference>
<comment type="catalytic activity">
    <reaction evidence="6">
        <text>L-glutamate + acetyl-CoA = N-acetyl-L-glutamate + CoA + H(+)</text>
        <dbReference type="Rhea" id="RHEA:24292"/>
        <dbReference type="ChEBI" id="CHEBI:15378"/>
        <dbReference type="ChEBI" id="CHEBI:29985"/>
        <dbReference type="ChEBI" id="CHEBI:44337"/>
        <dbReference type="ChEBI" id="CHEBI:57287"/>
        <dbReference type="ChEBI" id="CHEBI:57288"/>
        <dbReference type="EC" id="2.3.1.1"/>
    </reaction>
</comment>
<keyword evidence="5" id="KW-0012">Acyltransferase</keyword>
<keyword evidence="10" id="KW-1185">Reference proteome</keyword>
<feature type="domain" description="N-acetyltransferase" evidence="8">
    <location>
        <begin position="389"/>
        <end position="559"/>
    </location>
</feature>
<dbReference type="GO" id="GO:0005737">
    <property type="term" value="C:cytoplasm"/>
    <property type="evidence" value="ECO:0007669"/>
    <property type="project" value="InterPro"/>
</dbReference>
<dbReference type="InterPro" id="IPR016181">
    <property type="entry name" value="Acyl_CoA_acyltransferase"/>
</dbReference>
<dbReference type="Pfam" id="PF00696">
    <property type="entry name" value="AA_kinase"/>
    <property type="match status" value="1"/>
</dbReference>
<evidence type="ECO:0000256" key="2">
    <source>
        <dbReference type="ARBA" id="ARBA00009145"/>
    </source>
</evidence>
<comment type="caution">
    <text evidence="9">The sequence shown here is derived from an EMBL/GenBank/DDBJ whole genome shotgun (WGS) entry which is preliminary data.</text>
</comment>
<feature type="compositionally biased region" description="Basic residues" evidence="7">
    <location>
        <begin position="21"/>
        <end position="38"/>
    </location>
</feature>
<dbReference type="InterPro" id="IPR036393">
    <property type="entry name" value="AceGlu_kinase-like_sf"/>
</dbReference>
<dbReference type="Proteomes" id="UP000708148">
    <property type="component" value="Unassembled WGS sequence"/>
</dbReference>
<dbReference type="OrthoDB" id="438291at2759"/>
<dbReference type="InterPro" id="IPR010167">
    <property type="entry name" value="NH2A_AcTrfase"/>
</dbReference>
<evidence type="ECO:0000256" key="4">
    <source>
        <dbReference type="ARBA" id="ARBA00022679"/>
    </source>
</evidence>
<dbReference type="SUPFAM" id="SSF55729">
    <property type="entry name" value="Acyl-CoA N-acyltransferases (Nat)"/>
    <property type="match status" value="1"/>
</dbReference>
<evidence type="ECO:0000256" key="7">
    <source>
        <dbReference type="SAM" id="MobiDB-lite"/>
    </source>
</evidence>
<dbReference type="GO" id="GO:0006526">
    <property type="term" value="P:L-arginine biosynthetic process"/>
    <property type="evidence" value="ECO:0007669"/>
    <property type="project" value="InterPro"/>
</dbReference>